<dbReference type="OrthoDB" id="433457at2759"/>
<feature type="domain" description="RSE1/DDB1/CPSF1 second beta-propeller" evidence="5">
    <location>
        <begin position="473"/>
        <end position="760"/>
    </location>
</feature>
<dbReference type="InterPro" id="IPR015943">
    <property type="entry name" value="WD40/YVTN_repeat-like_dom_sf"/>
</dbReference>
<dbReference type="Pfam" id="PF03178">
    <property type="entry name" value="CPSF_A"/>
    <property type="match status" value="1"/>
</dbReference>
<keyword evidence="2" id="KW-0539">Nucleus</keyword>
<protein>
    <recommendedName>
        <fullName evidence="8">DNA damage-binding protein 1</fullName>
    </recommendedName>
</protein>
<dbReference type="AlphaFoldDB" id="A0A267GS88"/>
<dbReference type="Proteomes" id="UP000215902">
    <property type="component" value="Unassembled WGS sequence"/>
</dbReference>
<dbReference type="Gene3D" id="2.130.10.10">
    <property type="entry name" value="YVTN repeat-like/Quinoprotein amine dehydrogenase"/>
    <property type="match status" value="3"/>
</dbReference>
<evidence type="ECO:0000259" key="5">
    <source>
        <dbReference type="Pfam" id="PF23726"/>
    </source>
</evidence>
<dbReference type="InterPro" id="IPR018846">
    <property type="entry name" value="Beta-prop_RSE1/DDB1/CPSF1_1st"/>
</dbReference>
<reference evidence="6 7" key="1">
    <citation type="submission" date="2017-06" db="EMBL/GenBank/DDBJ databases">
        <title>A platform for efficient transgenesis in Macrostomum lignano, a flatworm model organism for stem cell research.</title>
        <authorList>
            <person name="Berezikov E."/>
        </authorList>
    </citation>
    <scope>NUCLEOTIDE SEQUENCE [LARGE SCALE GENOMIC DNA]</scope>
    <source>
        <strain evidence="6">DV1</strain>
        <tissue evidence="6">Whole organism</tissue>
    </source>
</reference>
<dbReference type="Gene3D" id="1.10.150.910">
    <property type="match status" value="1"/>
</dbReference>
<accession>A0A267GS88</accession>
<comment type="subcellular location">
    <subcellularLocation>
        <location evidence="1">Nucleus</location>
    </subcellularLocation>
</comment>
<dbReference type="GO" id="GO:0005634">
    <property type="term" value="C:nucleus"/>
    <property type="evidence" value="ECO:0007669"/>
    <property type="project" value="UniProtKB-SubCell"/>
</dbReference>
<evidence type="ECO:0000313" key="7">
    <source>
        <dbReference type="Proteomes" id="UP000215902"/>
    </source>
</evidence>
<gene>
    <name evidence="6" type="ORF">BOX15_Mlig015655g1</name>
</gene>
<evidence type="ECO:0000259" key="3">
    <source>
        <dbReference type="Pfam" id="PF03178"/>
    </source>
</evidence>
<evidence type="ECO:0008006" key="8">
    <source>
        <dbReference type="Google" id="ProtNLM"/>
    </source>
</evidence>
<evidence type="ECO:0000259" key="4">
    <source>
        <dbReference type="Pfam" id="PF10433"/>
    </source>
</evidence>
<dbReference type="EMBL" id="NIVC01000200">
    <property type="protein sequence ID" value="PAA88162.1"/>
    <property type="molecule type" value="Genomic_DNA"/>
</dbReference>
<feature type="domain" description="RSE1/DDB1/CPSF1 first beta-propeller" evidence="4">
    <location>
        <begin position="67"/>
        <end position="415"/>
    </location>
</feature>
<organism evidence="6 7">
    <name type="scientific">Macrostomum lignano</name>
    <dbReference type="NCBI Taxonomy" id="282301"/>
    <lineage>
        <taxon>Eukaryota</taxon>
        <taxon>Metazoa</taxon>
        <taxon>Spiralia</taxon>
        <taxon>Lophotrochozoa</taxon>
        <taxon>Platyhelminthes</taxon>
        <taxon>Rhabditophora</taxon>
        <taxon>Macrostomorpha</taxon>
        <taxon>Macrostomida</taxon>
        <taxon>Macrostomidae</taxon>
        <taxon>Macrostomum</taxon>
    </lineage>
</organism>
<dbReference type="InterPro" id="IPR050358">
    <property type="entry name" value="RSE1/DDB1/CFT1"/>
</dbReference>
<dbReference type="STRING" id="282301.A0A267GS88"/>
<comment type="caution">
    <text evidence="6">The sequence shown here is derived from an EMBL/GenBank/DDBJ whole genome shotgun (WGS) entry which is preliminary data.</text>
</comment>
<evidence type="ECO:0000256" key="2">
    <source>
        <dbReference type="ARBA" id="ARBA00023242"/>
    </source>
</evidence>
<sequence length="1261" mass="137086">LRHVRLSASKLKLYTLVFVVCSSFQRVVQQTEEGRIYKKFALLIFSLLSAIIMSKNYIVTAQRSTAVSCSLTGHFTGKNHRNLLVAKHNTLELHVVSSSGVKTIKEISIYGKISVLLGFQPQGRSSGTDLIFLLTQKKDAMILECQVDNAGLSMMEATEAAGDDLADNSHCLKVVTLASGNLHERIGRQSENGPLGIVDPRGRVVALQLYEGLLKVIPVSFVQKPYNPEAGPDTLKAFNVRIEEIDLVDMTFIDGVNPTIAYITQDSVGRHLKTVEINCDTRDLAPGPWKIDSIQAQASMLIPLPMPHPGLLIVGQETVTIRSKDGSLKTIAPPVIRTSPMLAFDRLDCNRFLLGDMAGRLFMLFLEREGDRVKDMKVELLGEISIPETISYLDNNVVFIGSRFGDSQLIRLLVEADSSGNFVSVLESFVNIAPVVDMAVVDIDNLGQGQLVTCSGAFKDGSLRIIRSGVGINEMVNIDLAGIKGVWNLRTAGSSFDNFIIITFQNQTKTLLMSCSPCDPAMEIEEVPMPAFETAERTYLCQNVLGGQIVQVTPQSARLLDSTGKRRLAEWLPPSGRTVSVCGAGQRHLLIAIGRQLTCLAIGEGTLTVLAERELPNEVACIDATPLPDGFDDGSGIVAVGLWVEISVRLLRLSNLEEVCMEPLGVQIIPRSIVLATMPCGVYLFVGIGDGTMVYFTVVPGPALVNRKHVIIGTQPMGLCWLPSQSLFVCTDRPAIAHCVSGKLVISHVNTRQVNYVCPILLSAASSDAQQPQQCICLVTNSQLLFGTIDDMQKLHIRTLPLGESARKVAHQPESGTLAVVTSRVDLRHEGGYAPARSSVSVTAPIQLTPDGAATAAGKRHHPHASGMVGAAATVASAAAAAAAAAASSAEVDEELEVTSVVLLEQNSLQPLCSMQFPSNPSCVETATSITSGQFGTDCATYFVVGTCYIRPNESEPSAGRLLMLQYSADSPYLTKVAEKEIRGAPYSMCCFNQRLLVCVNSSVRLFEWSENERELRLECSHFNNIIALYLKTKGDFALVGDLLRSMSLLLYKPVETSLEEIARDHAPNWMFAIEIIDDDAFLGAENCGNLFVCSRESENSGGEERPRLQENAWYHLGDTVNTFQHGSLVMSQLGERLVTVSTPILFATQSGAVGLICQLPPPLFEFLNELQRRLASLIVGVGGVEHSKYRSFETEHRTEPAKDFIDGDLLEAALDLGRDKLETVAQGLTRKTDFSSAVSDSVPCTVEDLIRILEELSRLH</sequence>
<proteinExistence type="predicted"/>
<dbReference type="PANTHER" id="PTHR10644">
    <property type="entry name" value="DNA REPAIR/RNA PROCESSING CPSF FAMILY"/>
    <property type="match status" value="1"/>
</dbReference>
<dbReference type="Pfam" id="PF10433">
    <property type="entry name" value="Beta-prop_RSE1_1st"/>
    <property type="match status" value="1"/>
</dbReference>
<dbReference type="InterPro" id="IPR004871">
    <property type="entry name" value="RSE1/DDB1/CPSF1_C"/>
</dbReference>
<feature type="domain" description="RSE1/DDB1/CPSF1 C-terminal" evidence="3">
    <location>
        <begin position="900"/>
        <end position="1213"/>
    </location>
</feature>
<dbReference type="GO" id="GO:0003676">
    <property type="term" value="F:nucleic acid binding"/>
    <property type="evidence" value="ECO:0007669"/>
    <property type="project" value="InterPro"/>
</dbReference>
<evidence type="ECO:0000256" key="1">
    <source>
        <dbReference type="ARBA" id="ARBA00004123"/>
    </source>
</evidence>
<dbReference type="Pfam" id="PF23726">
    <property type="entry name" value="Beta-prop_RSE1_2nd"/>
    <property type="match status" value="1"/>
</dbReference>
<dbReference type="InterPro" id="IPR058543">
    <property type="entry name" value="Beta-prop_RSE1/DDB1/CPSF1_2nd"/>
</dbReference>
<name>A0A267GS88_9PLAT</name>
<evidence type="ECO:0000313" key="6">
    <source>
        <dbReference type="EMBL" id="PAA88162.1"/>
    </source>
</evidence>
<keyword evidence="7" id="KW-1185">Reference proteome</keyword>
<feature type="non-terminal residue" evidence="6">
    <location>
        <position position="1"/>
    </location>
</feature>